<feature type="region of interest" description="Disordered" evidence="1">
    <location>
        <begin position="87"/>
        <end position="137"/>
    </location>
</feature>
<evidence type="ECO:0008006" key="5">
    <source>
        <dbReference type="Google" id="ProtNLM"/>
    </source>
</evidence>
<gene>
    <name evidence="3" type="ORF">V2K49_20970</name>
</gene>
<keyword evidence="2" id="KW-1133">Transmembrane helix</keyword>
<sequence>MLRPQVALLTGVFFAMALTGYAITFWLPSLVDDIGGLSSFQIGLLTAIPWICAVIAMYTMSRYTDRMPDRRPHLALVLVLSASGRGGAEAAAPYPPGPSPGDPAPARNRVFRAGTGPSSVSDGRPWPSACAHRQDSVSEALRPAWARLA</sequence>
<feature type="compositionally biased region" description="Pro residues" evidence="1">
    <location>
        <begin position="93"/>
        <end position="103"/>
    </location>
</feature>
<dbReference type="EMBL" id="JAZBJQ010000014">
    <property type="protein sequence ID" value="MEE4585609.1"/>
    <property type="molecule type" value="Genomic_DNA"/>
</dbReference>
<reference evidence="3 4" key="1">
    <citation type="submission" date="2023-11" db="EMBL/GenBank/DDBJ databases">
        <title>30 novel species of actinomycetes from the DSMZ collection.</title>
        <authorList>
            <person name="Nouioui I."/>
        </authorList>
    </citation>
    <scope>NUCLEOTIDE SEQUENCE [LARGE SCALE GENOMIC DNA]</scope>
    <source>
        <strain evidence="3 4">DSM 41602</strain>
    </source>
</reference>
<evidence type="ECO:0000256" key="1">
    <source>
        <dbReference type="SAM" id="MobiDB-lite"/>
    </source>
</evidence>
<comment type="caution">
    <text evidence="3">The sequence shown here is derived from an EMBL/GenBank/DDBJ whole genome shotgun (WGS) entry which is preliminary data.</text>
</comment>
<dbReference type="AlphaFoldDB" id="A0ABD5JEE6"/>
<evidence type="ECO:0000256" key="2">
    <source>
        <dbReference type="SAM" id="Phobius"/>
    </source>
</evidence>
<dbReference type="Proteomes" id="UP001354649">
    <property type="component" value="Unassembled WGS sequence"/>
</dbReference>
<proteinExistence type="predicted"/>
<evidence type="ECO:0000313" key="3">
    <source>
        <dbReference type="EMBL" id="MEE4585609.1"/>
    </source>
</evidence>
<dbReference type="InterPro" id="IPR036259">
    <property type="entry name" value="MFS_trans_sf"/>
</dbReference>
<keyword evidence="2" id="KW-0472">Membrane</keyword>
<evidence type="ECO:0000313" key="4">
    <source>
        <dbReference type="Proteomes" id="UP001354649"/>
    </source>
</evidence>
<keyword evidence="2" id="KW-0812">Transmembrane</keyword>
<dbReference type="SUPFAM" id="SSF103473">
    <property type="entry name" value="MFS general substrate transporter"/>
    <property type="match status" value="1"/>
</dbReference>
<accession>A0ABD5JEE6</accession>
<organism evidence="3 4">
    <name type="scientific">Streptomyces antimycoticus</name>
    <dbReference type="NCBI Taxonomy" id="68175"/>
    <lineage>
        <taxon>Bacteria</taxon>
        <taxon>Bacillati</taxon>
        <taxon>Actinomycetota</taxon>
        <taxon>Actinomycetes</taxon>
        <taxon>Kitasatosporales</taxon>
        <taxon>Streptomycetaceae</taxon>
        <taxon>Streptomyces</taxon>
        <taxon>Streptomyces violaceusniger group</taxon>
    </lineage>
</organism>
<dbReference type="Gene3D" id="1.20.1250.20">
    <property type="entry name" value="MFS general substrate transporter like domains"/>
    <property type="match status" value="1"/>
</dbReference>
<feature type="transmembrane region" description="Helical" evidence="2">
    <location>
        <begin position="39"/>
        <end position="61"/>
    </location>
</feature>
<name>A0ABD5JEE6_9ACTN</name>
<protein>
    <recommendedName>
        <fullName evidence="5">Major facilitator superfamily (MFS) profile domain-containing protein</fullName>
    </recommendedName>
</protein>
<feature type="transmembrane region" description="Helical" evidence="2">
    <location>
        <begin position="7"/>
        <end position="27"/>
    </location>
</feature>